<evidence type="ECO:0000313" key="1">
    <source>
        <dbReference type="EMBL" id="CAL8119282.1"/>
    </source>
</evidence>
<keyword evidence="2" id="KW-1185">Reference proteome</keyword>
<protein>
    <submittedName>
        <fullName evidence="1">Uncharacterized protein</fullName>
    </submittedName>
</protein>
<comment type="caution">
    <text evidence="1">The sequence shown here is derived from an EMBL/GenBank/DDBJ whole genome shotgun (WGS) entry which is preliminary data.</text>
</comment>
<organism evidence="1 2">
    <name type="scientific">Orchesella dallaii</name>
    <dbReference type="NCBI Taxonomy" id="48710"/>
    <lineage>
        <taxon>Eukaryota</taxon>
        <taxon>Metazoa</taxon>
        <taxon>Ecdysozoa</taxon>
        <taxon>Arthropoda</taxon>
        <taxon>Hexapoda</taxon>
        <taxon>Collembola</taxon>
        <taxon>Entomobryomorpha</taxon>
        <taxon>Entomobryoidea</taxon>
        <taxon>Orchesellidae</taxon>
        <taxon>Orchesellinae</taxon>
        <taxon>Orchesella</taxon>
    </lineage>
</organism>
<reference evidence="1 2" key="1">
    <citation type="submission" date="2024-08" db="EMBL/GenBank/DDBJ databases">
        <authorList>
            <person name="Cucini C."/>
            <person name="Frati F."/>
        </authorList>
    </citation>
    <scope>NUCLEOTIDE SEQUENCE [LARGE SCALE GENOMIC DNA]</scope>
</reference>
<name>A0ABP1R4M8_9HEXA</name>
<dbReference type="EMBL" id="CAXLJM020000058">
    <property type="protein sequence ID" value="CAL8119282.1"/>
    <property type="molecule type" value="Genomic_DNA"/>
</dbReference>
<accession>A0ABP1R4M8</accession>
<sequence length="164" mass="18736">MFSKSREISKKRIPEGIPELKSELAQESTSFTWEIKGVDEIRKLGTWETVHCQFKISKFTLSLSLSSDERYLCVVPLLLEPQDAVLKFGLNIMVLDNHNNVVHKPTFGGKLGYYGGSSGKKTLDQKWEVLKFNETNLDFFPTVVYNSSLKLFVEMTVFYDTHGC</sequence>
<evidence type="ECO:0000313" key="2">
    <source>
        <dbReference type="Proteomes" id="UP001642540"/>
    </source>
</evidence>
<dbReference type="Proteomes" id="UP001642540">
    <property type="component" value="Unassembled WGS sequence"/>
</dbReference>
<proteinExistence type="predicted"/>
<gene>
    <name evidence="1" type="ORF">ODALV1_LOCUS18478</name>
</gene>